<feature type="transmembrane region" description="Helical" evidence="7">
    <location>
        <begin position="44"/>
        <end position="71"/>
    </location>
</feature>
<dbReference type="GO" id="GO:0005886">
    <property type="term" value="C:plasma membrane"/>
    <property type="evidence" value="ECO:0007669"/>
    <property type="project" value="UniProtKB-SubCell"/>
</dbReference>
<dbReference type="PANTHER" id="PTHR30193:SF37">
    <property type="entry name" value="INNER MEMBRANE ABC TRANSPORTER PERMEASE PROTEIN YCJO"/>
    <property type="match status" value="1"/>
</dbReference>
<evidence type="ECO:0000256" key="3">
    <source>
        <dbReference type="ARBA" id="ARBA00022475"/>
    </source>
</evidence>
<evidence type="ECO:0000256" key="1">
    <source>
        <dbReference type="ARBA" id="ARBA00004651"/>
    </source>
</evidence>
<feature type="transmembrane region" description="Helical" evidence="7">
    <location>
        <begin position="83"/>
        <end position="105"/>
    </location>
</feature>
<dbReference type="CDD" id="cd06261">
    <property type="entry name" value="TM_PBP2"/>
    <property type="match status" value="1"/>
</dbReference>
<dbReference type="AlphaFoldDB" id="A0A449A976"/>
<sequence length="376" mass="41578">MLNKFFREKSLSTNNKFVFNFAVKKLANRNNAISESVVDRRTPFIIAFLLILPALAILFTFTVIPFIFNIISAVTHRETVKGVETITFVGFQNVTKLFGLLTFAVAVRNSFIYGILVLPLSMIISLLVSSLIASVIRKRIRGFLQTIFFLPYVTNIVAVSLAFVQIFQKNGQFNQILRAFGFDGDVNWLGDTAGGLAAFKSIVVMLINGVWGGLAFNILLFTTAMLSVDKNLYRSASIDGVGGSKQFFTITLPSIKKTISFIMTMGIINGIKVFPLALFENKPDLAVNAGASTLMLFIFYYVKNVNDYELAGAASIILFIIGVSYSTIIRAGFKVLSLASINKGESDVWNKIKNSAEISELKAKTQERFSYSASTW</sequence>
<dbReference type="Pfam" id="PF00528">
    <property type="entry name" value="BPD_transp_1"/>
    <property type="match status" value="1"/>
</dbReference>
<dbReference type="InterPro" id="IPR035906">
    <property type="entry name" value="MetI-like_sf"/>
</dbReference>
<feature type="domain" description="ABC transmembrane type-1" evidence="8">
    <location>
        <begin position="107"/>
        <end position="329"/>
    </location>
</feature>
<name>A0A449A976_9BACT</name>
<evidence type="ECO:0000259" key="8">
    <source>
        <dbReference type="PROSITE" id="PS50928"/>
    </source>
</evidence>
<feature type="transmembrane region" description="Helical" evidence="7">
    <location>
        <begin position="148"/>
        <end position="167"/>
    </location>
</feature>
<organism evidence="9 10">
    <name type="scientific">Mycoplasmopsis bovigenitalium</name>
    <dbReference type="NCBI Taxonomy" id="2112"/>
    <lineage>
        <taxon>Bacteria</taxon>
        <taxon>Bacillati</taxon>
        <taxon>Mycoplasmatota</taxon>
        <taxon>Mycoplasmoidales</taxon>
        <taxon>Metamycoplasmataceae</taxon>
        <taxon>Mycoplasmopsis</taxon>
    </lineage>
</organism>
<comment type="similarity">
    <text evidence="7">Belongs to the binding-protein-dependent transport system permease family.</text>
</comment>
<accession>A0A449A976</accession>
<feature type="transmembrane region" description="Helical" evidence="7">
    <location>
        <begin position="285"/>
        <end position="302"/>
    </location>
</feature>
<feature type="transmembrane region" description="Helical" evidence="7">
    <location>
        <begin position="202"/>
        <end position="228"/>
    </location>
</feature>
<dbReference type="EMBL" id="LR214970">
    <property type="protein sequence ID" value="VEU60808.1"/>
    <property type="molecule type" value="Genomic_DNA"/>
</dbReference>
<protein>
    <submittedName>
        <fullName evidence="9">sn-glycerol-3-phosphate transport system permease protein ugpA</fullName>
    </submittedName>
</protein>
<gene>
    <name evidence="9" type="primary">ugpA</name>
    <name evidence="9" type="ORF">NCTC10122_00410</name>
</gene>
<dbReference type="RefSeq" id="WP_129687706.1">
    <property type="nucleotide sequence ID" value="NZ_LR214970.1"/>
</dbReference>
<feature type="transmembrane region" description="Helical" evidence="7">
    <location>
        <begin position="259"/>
        <end position="279"/>
    </location>
</feature>
<dbReference type="SUPFAM" id="SSF161098">
    <property type="entry name" value="MetI-like"/>
    <property type="match status" value="1"/>
</dbReference>
<evidence type="ECO:0000313" key="10">
    <source>
        <dbReference type="Proteomes" id="UP000290942"/>
    </source>
</evidence>
<evidence type="ECO:0000256" key="5">
    <source>
        <dbReference type="ARBA" id="ARBA00022989"/>
    </source>
</evidence>
<proteinExistence type="inferred from homology"/>
<feature type="transmembrane region" description="Helical" evidence="7">
    <location>
        <begin position="111"/>
        <end position="136"/>
    </location>
</feature>
<dbReference type="Gene3D" id="1.10.3720.10">
    <property type="entry name" value="MetI-like"/>
    <property type="match status" value="1"/>
</dbReference>
<evidence type="ECO:0000256" key="6">
    <source>
        <dbReference type="ARBA" id="ARBA00023136"/>
    </source>
</evidence>
<comment type="subcellular location">
    <subcellularLocation>
        <location evidence="1 7">Cell membrane</location>
        <topology evidence="1 7">Multi-pass membrane protein</topology>
    </subcellularLocation>
</comment>
<keyword evidence="5 7" id="KW-1133">Transmembrane helix</keyword>
<dbReference type="Proteomes" id="UP000290942">
    <property type="component" value="Chromosome"/>
</dbReference>
<keyword evidence="6 7" id="KW-0472">Membrane</keyword>
<dbReference type="GO" id="GO:0055085">
    <property type="term" value="P:transmembrane transport"/>
    <property type="evidence" value="ECO:0007669"/>
    <property type="project" value="InterPro"/>
</dbReference>
<dbReference type="InterPro" id="IPR051393">
    <property type="entry name" value="ABC_transporter_permease"/>
</dbReference>
<keyword evidence="4 7" id="KW-0812">Transmembrane</keyword>
<evidence type="ECO:0000256" key="4">
    <source>
        <dbReference type="ARBA" id="ARBA00022692"/>
    </source>
</evidence>
<dbReference type="InterPro" id="IPR000515">
    <property type="entry name" value="MetI-like"/>
</dbReference>
<feature type="transmembrane region" description="Helical" evidence="7">
    <location>
        <begin position="314"/>
        <end position="333"/>
    </location>
</feature>
<evidence type="ECO:0000256" key="2">
    <source>
        <dbReference type="ARBA" id="ARBA00022448"/>
    </source>
</evidence>
<keyword evidence="3" id="KW-1003">Cell membrane</keyword>
<reference evidence="9 10" key="1">
    <citation type="submission" date="2019-01" db="EMBL/GenBank/DDBJ databases">
        <authorList>
            <consortium name="Pathogen Informatics"/>
        </authorList>
    </citation>
    <scope>NUCLEOTIDE SEQUENCE [LARGE SCALE GENOMIC DNA]</scope>
    <source>
        <strain evidence="9 10">NCTC10122</strain>
    </source>
</reference>
<keyword evidence="2 7" id="KW-0813">Transport</keyword>
<dbReference type="PROSITE" id="PS50928">
    <property type="entry name" value="ABC_TM1"/>
    <property type="match status" value="1"/>
</dbReference>
<evidence type="ECO:0000313" key="9">
    <source>
        <dbReference type="EMBL" id="VEU60808.1"/>
    </source>
</evidence>
<dbReference type="PANTHER" id="PTHR30193">
    <property type="entry name" value="ABC TRANSPORTER PERMEASE PROTEIN"/>
    <property type="match status" value="1"/>
</dbReference>
<evidence type="ECO:0000256" key="7">
    <source>
        <dbReference type="RuleBase" id="RU363032"/>
    </source>
</evidence>